<evidence type="ECO:0000313" key="3">
    <source>
        <dbReference type="Proteomes" id="UP001601442"/>
    </source>
</evidence>
<dbReference type="Gene3D" id="2.40.110.10">
    <property type="entry name" value="Butyryl-CoA Dehydrogenase, subunit A, domain 2"/>
    <property type="match status" value="1"/>
</dbReference>
<dbReference type="InterPro" id="IPR037069">
    <property type="entry name" value="AcylCoA_DH/ox_N_sf"/>
</dbReference>
<dbReference type="Gene3D" id="1.10.540.10">
    <property type="entry name" value="Acyl-CoA dehydrogenase/oxidase, N-terminal domain"/>
    <property type="match status" value="1"/>
</dbReference>
<evidence type="ECO:0000313" key="2">
    <source>
        <dbReference type="EMBL" id="MFF0501268.1"/>
    </source>
</evidence>
<reference evidence="2 3" key="1">
    <citation type="submission" date="2024-10" db="EMBL/GenBank/DDBJ databases">
        <title>The Natural Products Discovery Center: Release of the First 8490 Sequenced Strains for Exploring Actinobacteria Biosynthetic Diversity.</title>
        <authorList>
            <person name="Kalkreuter E."/>
            <person name="Kautsar S.A."/>
            <person name="Yang D."/>
            <person name="Bader C.D."/>
            <person name="Teijaro C.N."/>
            <person name="Fluegel L."/>
            <person name="Davis C.M."/>
            <person name="Simpson J.R."/>
            <person name="Lauterbach L."/>
            <person name="Steele A.D."/>
            <person name="Gui C."/>
            <person name="Meng S."/>
            <person name="Li G."/>
            <person name="Viehrig K."/>
            <person name="Ye F."/>
            <person name="Su P."/>
            <person name="Kiefer A.F."/>
            <person name="Nichols A."/>
            <person name="Cepeda A.J."/>
            <person name="Yan W."/>
            <person name="Fan B."/>
            <person name="Jiang Y."/>
            <person name="Adhikari A."/>
            <person name="Zheng C.-J."/>
            <person name="Schuster L."/>
            <person name="Cowan T.M."/>
            <person name="Smanski M.J."/>
            <person name="Chevrette M.G."/>
            <person name="De Carvalho L.P.S."/>
            <person name="Shen B."/>
        </authorList>
    </citation>
    <scope>NUCLEOTIDE SEQUENCE [LARGE SCALE GENOMIC DNA]</scope>
    <source>
        <strain evidence="2 3">NPDC004119</strain>
    </source>
</reference>
<name>A0ABW6PDM9_9NOCA</name>
<dbReference type="InterPro" id="IPR013786">
    <property type="entry name" value="AcylCoA_DH/ox_N"/>
</dbReference>
<accession>A0ABW6PDM9</accession>
<dbReference type="Proteomes" id="UP001601442">
    <property type="component" value="Unassembled WGS sequence"/>
</dbReference>
<gene>
    <name evidence="2" type="ORF">ACFYU5_33070</name>
</gene>
<feature type="domain" description="Acyl-CoA dehydrogenase/oxidase N-terminal" evidence="1">
    <location>
        <begin position="40"/>
        <end position="120"/>
    </location>
</feature>
<keyword evidence="3" id="KW-1185">Reference proteome</keyword>
<dbReference type="SUPFAM" id="SSF56645">
    <property type="entry name" value="Acyl-CoA dehydrogenase NM domain-like"/>
    <property type="match status" value="1"/>
</dbReference>
<dbReference type="RefSeq" id="WP_387401165.1">
    <property type="nucleotide sequence ID" value="NZ_JBIAMT010000008.1"/>
</dbReference>
<comment type="caution">
    <text evidence="2">The sequence shown here is derived from an EMBL/GenBank/DDBJ whole genome shotgun (WGS) entry which is preliminary data.</text>
</comment>
<dbReference type="InterPro" id="IPR009100">
    <property type="entry name" value="AcylCoA_DH/oxidase_NM_dom_sf"/>
</dbReference>
<evidence type="ECO:0000259" key="1">
    <source>
        <dbReference type="Pfam" id="PF02771"/>
    </source>
</evidence>
<protein>
    <submittedName>
        <fullName evidence="2">Acyl-CoA dehydrogenase family protein</fullName>
    </submittedName>
</protein>
<organism evidence="2 3">
    <name type="scientific">Nocardia aobensis</name>
    <dbReference type="NCBI Taxonomy" id="257277"/>
    <lineage>
        <taxon>Bacteria</taxon>
        <taxon>Bacillati</taxon>
        <taxon>Actinomycetota</taxon>
        <taxon>Actinomycetes</taxon>
        <taxon>Mycobacteriales</taxon>
        <taxon>Nocardiaceae</taxon>
        <taxon>Nocardia</taxon>
    </lineage>
</organism>
<proteinExistence type="predicted"/>
<dbReference type="EMBL" id="JBIAMT010000008">
    <property type="protein sequence ID" value="MFF0501268.1"/>
    <property type="molecule type" value="Genomic_DNA"/>
</dbReference>
<dbReference type="Pfam" id="PF02771">
    <property type="entry name" value="Acyl-CoA_dh_N"/>
    <property type="match status" value="1"/>
</dbReference>
<sequence length="323" mass="34080">MWFSRQVPGGISVDLQPPETEQEVADVARTLLGAWRDATSGRDAVLFDRELWTVLARAGLLDGGLPSLAGGAGFGLFEQCVVLAEVGRFGAPVPYASSIAVATAIVAEFGTLDQIERWALPVWQADATFGVVDGAGVSVRGGRLYGTNKAVAAGAFADFLLVITQDGVYLTCRSEFAVVMARSRTTGGISSAPVEFDGADAERLAGQEAVARAGARAALASCAWRLGAMEKALSTVAAHPRVQVGESITDAAEMRALVNRIRIGADELRTALRQAAVCPPGDPNAERQLEAARHRAMLAAQAIRYAARLPDDDDVDSEDFPLR</sequence>
<dbReference type="InterPro" id="IPR046373">
    <property type="entry name" value="Acyl-CoA_Oxase/DH_mid-dom_sf"/>
</dbReference>